<dbReference type="EMBL" id="JBHULE010000035">
    <property type="protein sequence ID" value="MFD2565240.1"/>
    <property type="molecule type" value="Genomic_DNA"/>
</dbReference>
<proteinExistence type="predicted"/>
<dbReference type="RefSeq" id="WP_378295426.1">
    <property type="nucleotide sequence ID" value="NZ_JBHULE010000035.1"/>
</dbReference>
<reference evidence="2" key="1">
    <citation type="journal article" date="2019" name="Int. J. Syst. Evol. Microbiol.">
        <title>The Global Catalogue of Microorganisms (GCM) 10K type strain sequencing project: providing services to taxonomists for standard genome sequencing and annotation.</title>
        <authorList>
            <consortium name="The Broad Institute Genomics Platform"/>
            <consortium name="The Broad Institute Genome Sequencing Center for Infectious Disease"/>
            <person name="Wu L."/>
            <person name="Ma J."/>
        </authorList>
    </citation>
    <scope>NUCLEOTIDE SEQUENCE [LARGE SCALE GENOMIC DNA]</scope>
    <source>
        <strain evidence="2">KCTC 52274</strain>
    </source>
</reference>
<accession>A0ABW5LKP5</accession>
<dbReference type="SUPFAM" id="SSF52141">
    <property type="entry name" value="Uracil-DNA glycosylase-like"/>
    <property type="match status" value="1"/>
</dbReference>
<evidence type="ECO:0000313" key="2">
    <source>
        <dbReference type="Proteomes" id="UP001597319"/>
    </source>
</evidence>
<gene>
    <name evidence="1" type="ORF">ACFSR1_21360</name>
</gene>
<evidence type="ECO:0000313" key="1">
    <source>
        <dbReference type="EMBL" id="MFD2565240.1"/>
    </source>
</evidence>
<name>A0ABW5LKP5_9FLAO</name>
<organism evidence="1 2">
    <name type="scientific">Aquimarina rubra</name>
    <dbReference type="NCBI Taxonomy" id="1920033"/>
    <lineage>
        <taxon>Bacteria</taxon>
        <taxon>Pseudomonadati</taxon>
        <taxon>Bacteroidota</taxon>
        <taxon>Flavobacteriia</taxon>
        <taxon>Flavobacteriales</taxon>
        <taxon>Flavobacteriaceae</taxon>
        <taxon>Aquimarina</taxon>
    </lineage>
</organism>
<keyword evidence="2" id="KW-1185">Reference proteome</keyword>
<comment type="caution">
    <text evidence="1">The sequence shown here is derived from an EMBL/GenBank/DDBJ whole genome shotgun (WGS) entry which is preliminary data.</text>
</comment>
<sequence>MFQHIHPYEPFFPEGATKLIVGTLPPPRFTSGELKEGDVDFCYGSISGLLWPVLDRIFDLNLKFETTQEAINQRKNFLASRGIGVCDIVHSCQREKIDASDLGMQHIQLRDLISYLHQYPKIDTLLFTGGNSKNGPEYFFRKHLKNYQLQLELVSNDIPRIHQFILPSKLSSRAESRENSNRTIKTVSLTAPSGAANRSIGSLQSYKDLKNQNPAFNTIDFRVIQYSKFF</sequence>
<dbReference type="InterPro" id="IPR036895">
    <property type="entry name" value="Uracil-DNA_glycosylase-like_sf"/>
</dbReference>
<protein>
    <submittedName>
        <fullName evidence="1">Uracil-DNA glycosylase family protein</fullName>
    </submittedName>
</protein>
<dbReference type="Proteomes" id="UP001597319">
    <property type="component" value="Unassembled WGS sequence"/>
</dbReference>
<dbReference type="Gene3D" id="3.40.470.10">
    <property type="entry name" value="Uracil-DNA glycosylase-like domain"/>
    <property type="match status" value="1"/>
</dbReference>